<keyword evidence="4" id="KW-1185">Reference proteome</keyword>
<dbReference type="InterPro" id="IPR000172">
    <property type="entry name" value="GMC_OxRdtase_N"/>
</dbReference>
<name>A0ABR1T8W3_9PEZI</name>
<accession>A0ABR1T8W3</accession>
<dbReference type="PANTHER" id="PTHR11552:SF78">
    <property type="entry name" value="GLUCOSE-METHANOL-CHOLINE OXIDOREDUCTASE N-TERMINAL DOMAIN-CONTAINING PROTEIN"/>
    <property type="match status" value="1"/>
</dbReference>
<dbReference type="Proteomes" id="UP001480595">
    <property type="component" value="Unassembled WGS sequence"/>
</dbReference>
<evidence type="ECO:0000313" key="3">
    <source>
        <dbReference type="EMBL" id="KAK8043045.1"/>
    </source>
</evidence>
<dbReference type="InterPro" id="IPR007867">
    <property type="entry name" value="GMC_OxRtase_C"/>
</dbReference>
<dbReference type="Pfam" id="PF05199">
    <property type="entry name" value="GMC_oxred_C"/>
    <property type="match status" value="1"/>
</dbReference>
<dbReference type="GeneID" id="92098000"/>
<dbReference type="SUPFAM" id="SSF54373">
    <property type="entry name" value="FAD-linked reductases, C-terminal domain"/>
    <property type="match status" value="1"/>
</dbReference>
<evidence type="ECO:0000259" key="2">
    <source>
        <dbReference type="PROSITE" id="PS00624"/>
    </source>
</evidence>
<dbReference type="PROSITE" id="PS00624">
    <property type="entry name" value="GMC_OXRED_2"/>
    <property type="match status" value="1"/>
</dbReference>
<dbReference type="InterPro" id="IPR012132">
    <property type="entry name" value="GMC_OxRdtase"/>
</dbReference>
<feature type="domain" description="Glucose-methanol-choline oxidoreductase N-terminal" evidence="2">
    <location>
        <begin position="284"/>
        <end position="298"/>
    </location>
</feature>
<dbReference type="Gene3D" id="3.50.50.60">
    <property type="entry name" value="FAD/NAD(P)-binding domain"/>
    <property type="match status" value="1"/>
</dbReference>
<protein>
    <submittedName>
        <fullName evidence="3">Alcohol oxidase-like protein</fullName>
    </submittedName>
</protein>
<comment type="similarity">
    <text evidence="1">Belongs to the GMC oxidoreductase family.</text>
</comment>
<organism evidence="3 4">
    <name type="scientific">Apiospora phragmitis</name>
    <dbReference type="NCBI Taxonomy" id="2905665"/>
    <lineage>
        <taxon>Eukaryota</taxon>
        <taxon>Fungi</taxon>
        <taxon>Dikarya</taxon>
        <taxon>Ascomycota</taxon>
        <taxon>Pezizomycotina</taxon>
        <taxon>Sordariomycetes</taxon>
        <taxon>Xylariomycetidae</taxon>
        <taxon>Amphisphaeriales</taxon>
        <taxon>Apiosporaceae</taxon>
        <taxon>Apiospora</taxon>
    </lineage>
</organism>
<gene>
    <name evidence="3" type="ORF">PG994_013528</name>
</gene>
<reference evidence="3 4" key="1">
    <citation type="submission" date="2023-01" db="EMBL/GenBank/DDBJ databases">
        <title>Analysis of 21 Apiospora genomes using comparative genomics revels a genus with tremendous synthesis potential of carbohydrate active enzymes and secondary metabolites.</title>
        <authorList>
            <person name="Sorensen T."/>
        </authorList>
    </citation>
    <scope>NUCLEOTIDE SEQUENCE [LARGE SCALE GENOMIC DNA]</scope>
    <source>
        <strain evidence="3 4">CBS 135458</strain>
    </source>
</reference>
<dbReference type="Gene3D" id="3.30.560.10">
    <property type="entry name" value="Glucose Oxidase, domain 3"/>
    <property type="match status" value="1"/>
</dbReference>
<dbReference type="PIRSF" id="PIRSF000137">
    <property type="entry name" value="Alcohol_oxidase"/>
    <property type="match status" value="1"/>
</dbReference>
<sequence length="620" mass="67089">MPLYTQLPDEIEKVDVIVAGGGTAGCIVAARLSEADPALSVLVIEGGRNNADDPSIAHPLLFMAHLAPTSDTTLLYTGRAEPQIGGRKLTVPAGGILGGGSSVNMMQYTRAQRHDWDSWKAEGWSADEMIPYLKKASWLETYVGPGRTDIHGDKGPIAVSEGNYVAKRSQDEFIKAAAQLGYPEHVDLQDLDSNNGVQRARRFVSAEGLRSDTAHAYLHPKLKDESGGNNPNLHVLVQSQVTRVLFEGQKAVGVEYRGNPKFQQNTPVQVRSIRVEKMVILSAGTFGTPLILERSGVGDAAILDAAQVAPLVAHIPGVGRNYQDHHLMTYTYKTALDPDETADAVIAGRVDMGELLRTNAPILGWNAQDVTCKLRPSDAEVAALGPEFQAAYERDFKHNENKPLAMMAPANAFPGPLTPDMTPGQYYTVSAFTVYPYSRGDVHITHAADPDAPVDFATDFLADPLDVQKHVWVYKKQREIARRMPSMYRGELPGTHPPFAADSAAALLTGDESTVLPTDNDGRAVVADIVYTPEDDAVIERWVRDRVGTTWHSLGTCAMRPLERGGVVDSRLGVHGLGRLKVADLSIAPENVAANTANTAMAIGERAADIFIQELGLRSL</sequence>
<proteinExistence type="inferred from homology"/>
<evidence type="ECO:0000256" key="1">
    <source>
        <dbReference type="ARBA" id="ARBA00010790"/>
    </source>
</evidence>
<dbReference type="PANTHER" id="PTHR11552">
    <property type="entry name" value="GLUCOSE-METHANOL-CHOLINE GMC OXIDOREDUCTASE"/>
    <property type="match status" value="1"/>
</dbReference>
<dbReference type="InterPro" id="IPR036188">
    <property type="entry name" value="FAD/NAD-bd_sf"/>
</dbReference>
<dbReference type="RefSeq" id="XP_066709898.1">
    <property type="nucleotide sequence ID" value="XM_066864937.1"/>
</dbReference>
<dbReference type="SUPFAM" id="SSF51905">
    <property type="entry name" value="FAD/NAD(P)-binding domain"/>
    <property type="match status" value="1"/>
</dbReference>
<comment type="caution">
    <text evidence="3">The sequence shown here is derived from an EMBL/GenBank/DDBJ whole genome shotgun (WGS) entry which is preliminary data.</text>
</comment>
<dbReference type="EMBL" id="JAQQWL010000013">
    <property type="protein sequence ID" value="KAK8043045.1"/>
    <property type="molecule type" value="Genomic_DNA"/>
</dbReference>
<evidence type="ECO:0000313" key="4">
    <source>
        <dbReference type="Proteomes" id="UP001480595"/>
    </source>
</evidence>
<dbReference type="Pfam" id="PF00732">
    <property type="entry name" value="GMC_oxred_N"/>
    <property type="match status" value="1"/>
</dbReference>